<evidence type="ECO:0000313" key="3">
    <source>
        <dbReference type="Proteomes" id="UP001151760"/>
    </source>
</evidence>
<reference evidence="2" key="2">
    <citation type="submission" date="2022-01" db="EMBL/GenBank/DDBJ databases">
        <authorList>
            <person name="Yamashiro T."/>
            <person name="Shiraishi A."/>
            <person name="Satake H."/>
            <person name="Nakayama K."/>
        </authorList>
    </citation>
    <scope>NUCLEOTIDE SEQUENCE</scope>
</reference>
<protein>
    <submittedName>
        <fullName evidence="2">Ribonuclease H-like domain-containing protein</fullName>
    </submittedName>
</protein>
<keyword evidence="3" id="KW-1185">Reference proteome</keyword>
<reference evidence="2" key="1">
    <citation type="journal article" date="2022" name="Int. J. Mol. Sci.">
        <title>Draft Genome of Tanacetum Coccineum: Genomic Comparison of Closely Related Tanacetum-Family Plants.</title>
        <authorList>
            <person name="Yamashiro T."/>
            <person name="Shiraishi A."/>
            <person name="Nakayama K."/>
            <person name="Satake H."/>
        </authorList>
    </citation>
    <scope>NUCLEOTIDE SEQUENCE</scope>
</reference>
<feature type="region of interest" description="Disordered" evidence="1">
    <location>
        <begin position="48"/>
        <end position="90"/>
    </location>
</feature>
<comment type="caution">
    <text evidence="2">The sequence shown here is derived from an EMBL/GenBank/DDBJ whole genome shotgun (WGS) entry which is preliminary data.</text>
</comment>
<feature type="compositionally biased region" description="Basic and acidic residues" evidence="1">
    <location>
        <begin position="57"/>
        <end position="90"/>
    </location>
</feature>
<sequence length="355" mass="40073">MNYEPITAGNQTNGDAGIETNVNAGQARQEKASDHEYILLPLMLSNSPLSSSSQSTDNKDADEVPGKGDDDLSERNGQEKEEGALNKENDQHVQDFRAELDNLLVQQKEGFDNVDDQERIDSSTQDVNTVRPSINTASENINTRSSNINTASPIPNDPSMQSCYIKKQRETKSQRLSKTAYLLVFSLTIQKPNGIQALTDPSWIEAIQEELLQFILQKLECESTFLYGTIEEEVYACQPPGFKDPQFPDKVYKEEGTIDKLCSSRRTEMMHKRFQMSSIGELTFFLGLQVQQKEDGIFISQDKDSPFDLEAFSNSDYAGASLDRKSTTGGYQFLGKRLISWQCKKQNYRNAKLYY</sequence>
<evidence type="ECO:0000256" key="1">
    <source>
        <dbReference type="SAM" id="MobiDB-lite"/>
    </source>
</evidence>
<organism evidence="2 3">
    <name type="scientific">Tanacetum coccineum</name>
    <dbReference type="NCBI Taxonomy" id="301880"/>
    <lineage>
        <taxon>Eukaryota</taxon>
        <taxon>Viridiplantae</taxon>
        <taxon>Streptophyta</taxon>
        <taxon>Embryophyta</taxon>
        <taxon>Tracheophyta</taxon>
        <taxon>Spermatophyta</taxon>
        <taxon>Magnoliopsida</taxon>
        <taxon>eudicotyledons</taxon>
        <taxon>Gunneridae</taxon>
        <taxon>Pentapetalae</taxon>
        <taxon>asterids</taxon>
        <taxon>campanulids</taxon>
        <taxon>Asterales</taxon>
        <taxon>Asteraceae</taxon>
        <taxon>Asteroideae</taxon>
        <taxon>Anthemideae</taxon>
        <taxon>Anthemidinae</taxon>
        <taxon>Tanacetum</taxon>
    </lineage>
</organism>
<dbReference type="Proteomes" id="UP001151760">
    <property type="component" value="Unassembled WGS sequence"/>
</dbReference>
<feature type="compositionally biased region" description="Polar residues" evidence="1">
    <location>
        <begin position="8"/>
        <end position="26"/>
    </location>
</feature>
<name>A0ABQ5EPV2_9ASTR</name>
<evidence type="ECO:0000313" key="2">
    <source>
        <dbReference type="EMBL" id="GJT52925.1"/>
    </source>
</evidence>
<accession>A0ABQ5EPV2</accession>
<gene>
    <name evidence="2" type="ORF">Tco_0987979</name>
</gene>
<feature type="region of interest" description="Disordered" evidence="1">
    <location>
        <begin position="1"/>
        <end position="33"/>
    </location>
</feature>
<proteinExistence type="predicted"/>
<dbReference type="EMBL" id="BQNB010016540">
    <property type="protein sequence ID" value="GJT52925.1"/>
    <property type="molecule type" value="Genomic_DNA"/>
</dbReference>